<dbReference type="InterPro" id="IPR046040">
    <property type="entry name" value="DUF5998"/>
</dbReference>
<proteinExistence type="predicted"/>
<comment type="caution">
    <text evidence="1">The sequence shown here is derived from an EMBL/GenBank/DDBJ whole genome shotgun (WGS) entry which is preliminary data.</text>
</comment>
<accession>A0A2A9E279</accession>
<evidence type="ECO:0000313" key="1">
    <source>
        <dbReference type="EMBL" id="PFG32943.1"/>
    </source>
</evidence>
<dbReference type="EMBL" id="PDJG01000001">
    <property type="protein sequence ID" value="PFG32943.1"/>
    <property type="molecule type" value="Genomic_DNA"/>
</dbReference>
<sequence length="213" mass="22440">MPSPTLDHRADLRRQLDRAGYYPELVADVIDVALADEPVEAHLVHVETTFATSEVRRHVTVLVLTASRLVLAHVDDHAGEDDTDDDDVVHAHEHTHAGSSAAATTEAVPLSQVKSVVLTHMVNAPEKHTAGDPPAELTLAIGWGAVSRIDLEPAQCGDPQCEGDHGLTGSMANDDVLVRISAQAEGQDAVRAAVSFARALSAATGYGARGGSR</sequence>
<dbReference type="OrthoDB" id="3725224at2"/>
<dbReference type="RefSeq" id="WP_098454238.1">
    <property type="nucleotide sequence ID" value="NZ_PDJG01000001.1"/>
</dbReference>
<evidence type="ECO:0008006" key="3">
    <source>
        <dbReference type="Google" id="ProtNLM"/>
    </source>
</evidence>
<dbReference type="AlphaFoldDB" id="A0A2A9E279"/>
<evidence type="ECO:0000313" key="2">
    <source>
        <dbReference type="Proteomes" id="UP000225548"/>
    </source>
</evidence>
<protein>
    <recommendedName>
        <fullName evidence="3">Phosphodiesterase</fullName>
    </recommendedName>
</protein>
<organism evidence="1 2">
    <name type="scientific">Sanguibacter antarcticus</name>
    <dbReference type="NCBI Taxonomy" id="372484"/>
    <lineage>
        <taxon>Bacteria</taxon>
        <taxon>Bacillati</taxon>
        <taxon>Actinomycetota</taxon>
        <taxon>Actinomycetes</taxon>
        <taxon>Micrococcales</taxon>
        <taxon>Sanguibacteraceae</taxon>
        <taxon>Sanguibacter</taxon>
    </lineage>
</organism>
<reference evidence="1 2" key="1">
    <citation type="submission" date="2017-10" db="EMBL/GenBank/DDBJ databases">
        <title>Sequencing the genomes of 1000 actinobacteria strains.</title>
        <authorList>
            <person name="Klenk H.-P."/>
        </authorList>
    </citation>
    <scope>NUCLEOTIDE SEQUENCE [LARGE SCALE GENOMIC DNA]</scope>
    <source>
        <strain evidence="1 2">DSM 18966</strain>
    </source>
</reference>
<dbReference type="Pfam" id="PF19461">
    <property type="entry name" value="DUF5998"/>
    <property type="match status" value="1"/>
</dbReference>
<name>A0A2A9E279_9MICO</name>
<keyword evidence="2" id="KW-1185">Reference proteome</keyword>
<dbReference type="Proteomes" id="UP000225548">
    <property type="component" value="Unassembled WGS sequence"/>
</dbReference>
<gene>
    <name evidence="1" type="ORF">ATL42_0795</name>
</gene>